<dbReference type="SUPFAM" id="SSF56327">
    <property type="entry name" value="LDH C-terminal domain-like"/>
    <property type="match status" value="1"/>
</dbReference>
<dbReference type="InterPro" id="IPR015955">
    <property type="entry name" value="Lactate_DH/Glyco_Ohase_4_C"/>
</dbReference>
<evidence type="ECO:0000256" key="7">
    <source>
        <dbReference type="ARBA" id="ARBA00023277"/>
    </source>
</evidence>
<comment type="cofactor">
    <cofactor evidence="1">
        <name>NAD(+)</name>
        <dbReference type="ChEBI" id="CHEBI:57540"/>
    </cofactor>
</comment>
<dbReference type="GO" id="GO:0005975">
    <property type="term" value="P:carbohydrate metabolic process"/>
    <property type="evidence" value="ECO:0007669"/>
    <property type="project" value="InterPro"/>
</dbReference>
<comment type="caution">
    <text evidence="10">The sequence shown here is derived from an EMBL/GenBank/DDBJ whole genome shotgun (WGS) entry which is preliminary data.</text>
</comment>
<dbReference type="InterPro" id="IPR053715">
    <property type="entry name" value="GH4_Enzyme_sf"/>
</dbReference>
<dbReference type="InterPro" id="IPR001088">
    <property type="entry name" value="Glyco_hydro_4"/>
</dbReference>
<organism evidence="10 11">
    <name type="scientific">Phytophthora kernoviae 00238/432</name>
    <dbReference type="NCBI Taxonomy" id="1284355"/>
    <lineage>
        <taxon>Eukaryota</taxon>
        <taxon>Sar</taxon>
        <taxon>Stramenopiles</taxon>
        <taxon>Oomycota</taxon>
        <taxon>Peronosporomycetes</taxon>
        <taxon>Peronosporales</taxon>
        <taxon>Peronosporaceae</taxon>
        <taxon>Phytophthora</taxon>
    </lineage>
</organism>
<protein>
    <recommendedName>
        <fullName evidence="9">Glycosyl hydrolase family 4 C-terminal domain-containing protein</fullName>
    </recommendedName>
</protein>
<feature type="domain" description="Glycosyl hydrolase family 4 C-terminal" evidence="9">
    <location>
        <begin position="172"/>
        <end position="227"/>
    </location>
</feature>
<evidence type="ECO:0000313" key="10">
    <source>
        <dbReference type="EMBL" id="KAF4326217.1"/>
    </source>
</evidence>
<dbReference type="InterPro" id="IPR022616">
    <property type="entry name" value="Glyco_hydro_4_C"/>
</dbReference>
<evidence type="ECO:0000313" key="11">
    <source>
        <dbReference type="Proteomes" id="UP000702964"/>
    </source>
</evidence>
<reference evidence="10" key="1">
    <citation type="journal article" date="2015" name="Genom Data">
        <title>Draft genome sequences of Phytophthora kernoviae and Phytophthora ramorum lineage EU2 from Scotland.</title>
        <authorList>
            <person name="Sambles C."/>
            <person name="Schlenzig A."/>
            <person name="O'Neill P."/>
            <person name="Grant M."/>
            <person name="Studholme D.J."/>
        </authorList>
    </citation>
    <scope>NUCLEOTIDE SEQUENCE</scope>
    <source>
        <strain evidence="10">00238/432</strain>
    </source>
</reference>
<keyword evidence="7" id="KW-0119">Carbohydrate metabolism</keyword>
<keyword evidence="6" id="KW-0464">Manganese</keyword>
<keyword evidence="4" id="KW-0378">Hydrolase</keyword>
<evidence type="ECO:0000256" key="5">
    <source>
        <dbReference type="ARBA" id="ARBA00023027"/>
    </source>
</evidence>
<dbReference type="PANTHER" id="PTHR32092:SF5">
    <property type="entry name" value="6-PHOSPHO-BETA-GLUCOSIDASE"/>
    <property type="match status" value="1"/>
</dbReference>
<evidence type="ECO:0000256" key="4">
    <source>
        <dbReference type="ARBA" id="ARBA00022801"/>
    </source>
</evidence>
<accession>A0A8J4SXI6</accession>
<proteinExistence type="predicted"/>
<dbReference type="Gene3D" id="3.90.1820.10">
    <property type="entry name" value="AglA-like glucosidase"/>
    <property type="match status" value="1"/>
</dbReference>
<dbReference type="GO" id="GO:0046872">
    <property type="term" value="F:metal ion binding"/>
    <property type="evidence" value="ECO:0007669"/>
    <property type="project" value="UniProtKB-KW"/>
</dbReference>
<sequence>MPHKKAYYAVRAGIIQETGEFTNEIDRKFDFRIAGVNHFTWLLKADFEGENVMPLIAEAMRKMAGDENNGGDRGAKAIFNDAITYELYDIFGIIPTCTAHTKEYVRYWQGLGKTTDPIPPLSIWETEDRYQRHDEMWRQVDDFLAGNVPIADYMRTFGPDHATDIIENMLLCDVDMDGVKPVHVGEMPRGIRGMQELVLDTHELTVEAVMEQSYEKLRRAMLTDPLVNSISDADKIIHELLELERDMIPDVWYKDRLQYS</sequence>
<dbReference type="EMBL" id="AOFI03000001">
    <property type="protein sequence ID" value="KAF4326217.1"/>
    <property type="molecule type" value="Genomic_DNA"/>
</dbReference>
<keyword evidence="8" id="KW-0326">Glycosidase</keyword>
<dbReference type="Proteomes" id="UP000702964">
    <property type="component" value="Unassembled WGS sequence"/>
</dbReference>
<reference evidence="10" key="2">
    <citation type="submission" date="2020-02" db="EMBL/GenBank/DDBJ databases">
        <authorList>
            <person name="Studholme D.J."/>
        </authorList>
    </citation>
    <scope>NUCLEOTIDE SEQUENCE</scope>
    <source>
        <strain evidence="10">00238/432</strain>
    </source>
</reference>
<evidence type="ECO:0000256" key="3">
    <source>
        <dbReference type="ARBA" id="ARBA00022723"/>
    </source>
</evidence>
<evidence type="ECO:0000256" key="1">
    <source>
        <dbReference type="ARBA" id="ARBA00001911"/>
    </source>
</evidence>
<evidence type="ECO:0000259" key="9">
    <source>
        <dbReference type="Pfam" id="PF11975"/>
    </source>
</evidence>
<feature type="domain" description="Glycosyl hydrolase family 4 C-terminal" evidence="9">
    <location>
        <begin position="33"/>
        <end position="137"/>
    </location>
</feature>
<dbReference type="Pfam" id="PF11975">
    <property type="entry name" value="Glyco_hydro_4C"/>
    <property type="match status" value="2"/>
</dbReference>
<gene>
    <name evidence="10" type="ORF">G195_000091</name>
</gene>
<keyword evidence="3" id="KW-0479">Metal-binding</keyword>
<keyword evidence="5" id="KW-0520">NAD</keyword>
<dbReference type="Gene3D" id="3.90.110.10">
    <property type="entry name" value="Lactate dehydrogenase/glycoside hydrolase, family 4, C-terminal"/>
    <property type="match status" value="1"/>
</dbReference>
<evidence type="ECO:0000256" key="6">
    <source>
        <dbReference type="ARBA" id="ARBA00023211"/>
    </source>
</evidence>
<dbReference type="GO" id="GO:0016616">
    <property type="term" value="F:oxidoreductase activity, acting on the CH-OH group of donors, NAD or NADP as acceptor"/>
    <property type="evidence" value="ECO:0007669"/>
    <property type="project" value="InterPro"/>
</dbReference>
<name>A0A8J4SXI6_9STRA</name>
<dbReference type="AlphaFoldDB" id="A0A8J4SXI6"/>
<comment type="cofactor">
    <cofactor evidence="2">
        <name>Mn(2+)</name>
        <dbReference type="ChEBI" id="CHEBI:29035"/>
    </cofactor>
</comment>
<dbReference type="PANTHER" id="PTHR32092">
    <property type="entry name" value="6-PHOSPHO-BETA-GLUCOSIDASE-RELATED"/>
    <property type="match status" value="1"/>
</dbReference>
<evidence type="ECO:0000256" key="2">
    <source>
        <dbReference type="ARBA" id="ARBA00001936"/>
    </source>
</evidence>
<dbReference type="GO" id="GO:0004553">
    <property type="term" value="F:hydrolase activity, hydrolyzing O-glycosyl compounds"/>
    <property type="evidence" value="ECO:0007669"/>
    <property type="project" value="InterPro"/>
</dbReference>
<evidence type="ECO:0000256" key="8">
    <source>
        <dbReference type="ARBA" id="ARBA00023295"/>
    </source>
</evidence>